<feature type="domain" description="EF-hand" evidence="1">
    <location>
        <begin position="22"/>
        <end position="48"/>
    </location>
</feature>
<comment type="caution">
    <text evidence="2">The sequence shown here is derived from an EMBL/GenBank/DDBJ whole genome shotgun (WGS) entry which is preliminary data.</text>
</comment>
<name>A0ABT7QQT7_9BACT</name>
<organism evidence="2 3">
    <name type="scientific">Sulfurovum xiamenensis</name>
    <dbReference type="NCBI Taxonomy" id="3019066"/>
    <lineage>
        <taxon>Bacteria</taxon>
        <taxon>Pseudomonadati</taxon>
        <taxon>Campylobacterota</taxon>
        <taxon>Epsilonproteobacteria</taxon>
        <taxon>Campylobacterales</taxon>
        <taxon>Sulfurovaceae</taxon>
        <taxon>Sulfurovum</taxon>
    </lineage>
</organism>
<evidence type="ECO:0000313" key="2">
    <source>
        <dbReference type="EMBL" id="MDM5263458.1"/>
    </source>
</evidence>
<evidence type="ECO:0000259" key="1">
    <source>
        <dbReference type="PROSITE" id="PS50222"/>
    </source>
</evidence>
<proteinExistence type="predicted"/>
<protein>
    <submittedName>
        <fullName evidence="2">EF-hand domain-containing protein</fullName>
    </submittedName>
</protein>
<reference evidence="2" key="1">
    <citation type="submission" date="2023-01" db="EMBL/GenBank/DDBJ databases">
        <title>Sulfurovum sp. XTW-4 genome assembly.</title>
        <authorList>
            <person name="Wang J."/>
        </authorList>
    </citation>
    <scope>NUCLEOTIDE SEQUENCE</scope>
    <source>
        <strain evidence="2">XTW-4</strain>
    </source>
</reference>
<dbReference type="RefSeq" id="WP_008242684.1">
    <property type="nucleotide sequence ID" value="NZ_JAQIBC010000002.1"/>
</dbReference>
<keyword evidence="3" id="KW-1185">Reference proteome</keyword>
<dbReference type="SUPFAM" id="SSF47473">
    <property type="entry name" value="EF-hand"/>
    <property type="match status" value="1"/>
</dbReference>
<dbReference type="PROSITE" id="PS00018">
    <property type="entry name" value="EF_HAND_1"/>
    <property type="match status" value="2"/>
</dbReference>
<dbReference type="InterPro" id="IPR002048">
    <property type="entry name" value="EF_hand_dom"/>
</dbReference>
<dbReference type="EMBL" id="JAQIBC010000002">
    <property type="protein sequence ID" value="MDM5263458.1"/>
    <property type="molecule type" value="Genomic_DNA"/>
</dbReference>
<gene>
    <name evidence="2" type="ORF">PF327_04545</name>
</gene>
<dbReference type="InterPro" id="IPR018247">
    <property type="entry name" value="EF_Hand_1_Ca_BS"/>
</dbReference>
<dbReference type="PROSITE" id="PS50222">
    <property type="entry name" value="EF_HAND_2"/>
    <property type="match status" value="1"/>
</dbReference>
<dbReference type="Gene3D" id="1.10.238.10">
    <property type="entry name" value="EF-hand"/>
    <property type="match status" value="1"/>
</dbReference>
<evidence type="ECO:0000313" key="3">
    <source>
        <dbReference type="Proteomes" id="UP001169066"/>
    </source>
</evidence>
<accession>A0ABT7QQT7</accession>
<dbReference type="InterPro" id="IPR011992">
    <property type="entry name" value="EF-hand-dom_pair"/>
</dbReference>
<dbReference type="Proteomes" id="UP001169066">
    <property type="component" value="Unassembled WGS sequence"/>
</dbReference>
<dbReference type="Pfam" id="PF13499">
    <property type="entry name" value="EF-hand_7"/>
    <property type="match status" value="1"/>
</dbReference>
<sequence length="97" mass="10931">MKKLIIIALFASGVWAIDQPRFSEFDLNNDGKITQSELEKARTIRMEQRAAEGRMLKNAGEAHSFTEIDADNDGAISRKEFLLHKTIHHTQACVTFG</sequence>